<dbReference type="EMBL" id="DVNH01000051">
    <property type="protein sequence ID" value="HIU52326.1"/>
    <property type="molecule type" value="Genomic_DNA"/>
</dbReference>
<dbReference type="InterPro" id="IPR023120">
    <property type="entry name" value="WHTH_transcript_rep_HrcA_IDD"/>
</dbReference>
<protein>
    <recommendedName>
        <fullName evidence="6">Heat-inducible transcription repressor HrcA</fullName>
    </recommendedName>
</protein>
<dbReference type="InterPro" id="IPR036388">
    <property type="entry name" value="WH-like_DNA-bd_sf"/>
</dbReference>
<comment type="function">
    <text evidence="5 6">Negative regulator of class I heat shock genes (grpE-dnaK-dnaJ and groELS operons). Prevents heat-shock induction of these operons.</text>
</comment>
<gene>
    <name evidence="6 8" type="primary">hrcA</name>
    <name evidence="8" type="ORF">IAB70_06935</name>
</gene>
<reference evidence="8" key="1">
    <citation type="submission" date="2020-10" db="EMBL/GenBank/DDBJ databases">
        <authorList>
            <person name="Gilroy R."/>
        </authorList>
    </citation>
    <scope>NUCLEOTIDE SEQUENCE</scope>
    <source>
        <strain evidence="8">CHK195-15760</strain>
    </source>
</reference>
<reference evidence="8" key="2">
    <citation type="journal article" date="2021" name="PeerJ">
        <title>Extensive microbial diversity within the chicken gut microbiome revealed by metagenomics and culture.</title>
        <authorList>
            <person name="Gilroy R."/>
            <person name="Ravi A."/>
            <person name="Getino M."/>
            <person name="Pursley I."/>
            <person name="Horton D.L."/>
            <person name="Alikhan N.F."/>
            <person name="Baker D."/>
            <person name="Gharbi K."/>
            <person name="Hall N."/>
            <person name="Watson M."/>
            <person name="Adriaenssens E.M."/>
            <person name="Foster-Nyarko E."/>
            <person name="Jarju S."/>
            <person name="Secka A."/>
            <person name="Antonio M."/>
            <person name="Oren A."/>
            <person name="Chaudhuri R.R."/>
            <person name="La Ragione R."/>
            <person name="Hildebrand F."/>
            <person name="Pallen M.J."/>
        </authorList>
    </citation>
    <scope>NUCLEOTIDE SEQUENCE</scope>
    <source>
        <strain evidence="8">CHK195-15760</strain>
    </source>
</reference>
<keyword evidence="4 6" id="KW-0804">Transcription</keyword>
<dbReference type="PANTHER" id="PTHR34824:SF1">
    <property type="entry name" value="HEAT-INDUCIBLE TRANSCRIPTION REPRESSOR HRCA"/>
    <property type="match status" value="1"/>
</dbReference>
<dbReference type="NCBIfam" id="TIGR00331">
    <property type="entry name" value="hrcA"/>
    <property type="match status" value="1"/>
</dbReference>
<keyword evidence="2 6" id="KW-0805">Transcription regulation</keyword>
<accession>A0A9D1S9X5</accession>
<dbReference type="Gene3D" id="3.30.450.40">
    <property type="match status" value="1"/>
</dbReference>
<evidence type="ECO:0000256" key="3">
    <source>
        <dbReference type="ARBA" id="ARBA00023016"/>
    </source>
</evidence>
<dbReference type="HAMAP" id="MF_00081">
    <property type="entry name" value="HrcA"/>
    <property type="match status" value="1"/>
</dbReference>
<dbReference type="PANTHER" id="PTHR34824">
    <property type="entry name" value="HEAT-INDUCIBLE TRANSCRIPTION REPRESSOR HRCA"/>
    <property type="match status" value="1"/>
</dbReference>
<dbReference type="FunFam" id="1.10.10.10:FF:000049">
    <property type="entry name" value="Heat-inducible transcription repressor HrcA"/>
    <property type="match status" value="1"/>
</dbReference>
<dbReference type="SUPFAM" id="SSF46785">
    <property type="entry name" value="Winged helix' DNA-binding domain"/>
    <property type="match status" value="1"/>
</dbReference>
<evidence type="ECO:0000313" key="9">
    <source>
        <dbReference type="Proteomes" id="UP000824093"/>
    </source>
</evidence>
<dbReference type="InterPro" id="IPR029016">
    <property type="entry name" value="GAF-like_dom_sf"/>
</dbReference>
<dbReference type="Proteomes" id="UP000824093">
    <property type="component" value="Unassembled WGS sequence"/>
</dbReference>
<dbReference type="InterPro" id="IPR021153">
    <property type="entry name" value="HrcA_C"/>
</dbReference>
<dbReference type="SUPFAM" id="SSF55781">
    <property type="entry name" value="GAF domain-like"/>
    <property type="match status" value="1"/>
</dbReference>
<evidence type="ECO:0000259" key="7">
    <source>
        <dbReference type="Pfam" id="PF01628"/>
    </source>
</evidence>
<sequence>MLDERKKKILQAIVEEYINTAEPVSSGSLVKRHGLDFSSATIRNDMAHLEEIGFLDKPHTSSGRVPSAKGYRYYVDELVKEDNISLEEIKYIQSKLQTKVNEIEELTKIATSTLSEITHYTTVAVGPKNNMQMIEEIKFVLLGSRMVMVVIVTDSGLIKETIIKFDEDITETQVDTLNTFFNSKLKGKPLDKIDKPMEEYIASELNYSIGIIKAIIEQINKIVEEDNEMYLEGANKAFDLPEFKSMKIAKNFINLIDTKEEMIELLNSGVAEDINVFIGDENENEQLKDFSIVTFKHTMGNKDLGTIGIIGPKRMDYSKVISVMKYISKKLNETNKE</sequence>
<dbReference type="AlphaFoldDB" id="A0A9D1S9X5"/>
<evidence type="ECO:0000256" key="6">
    <source>
        <dbReference type="HAMAP-Rule" id="MF_00081"/>
    </source>
</evidence>
<dbReference type="Gene3D" id="1.10.10.10">
    <property type="entry name" value="Winged helix-like DNA-binding domain superfamily/Winged helix DNA-binding domain"/>
    <property type="match status" value="1"/>
</dbReference>
<feature type="domain" description="Heat-inducible transcription repressor HrcA C-terminal" evidence="7">
    <location>
        <begin position="105"/>
        <end position="321"/>
    </location>
</feature>
<dbReference type="PIRSF" id="PIRSF005485">
    <property type="entry name" value="HrcA"/>
    <property type="match status" value="1"/>
</dbReference>
<dbReference type="GO" id="GO:0003677">
    <property type="term" value="F:DNA binding"/>
    <property type="evidence" value="ECO:0007669"/>
    <property type="project" value="InterPro"/>
</dbReference>
<comment type="caution">
    <text evidence="8">The sequence shown here is derived from an EMBL/GenBank/DDBJ whole genome shotgun (WGS) entry which is preliminary data.</text>
</comment>
<dbReference type="InterPro" id="IPR002571">
    <property type="entry name" value="HrcA"/>
</dbReference>
<organism evidence="8 9">
    <name type="scientific">Candidatus Merdicola faecigallinarum</name>
    <dbReference type="NCBI Taxonomy" id="2840862"/>
    <lineage>
        <taxon>Bacteria</taxon>
        <taxon>Bacillati</taxon>
        <taxon>Bacillota</taxon>
        <taxon>Clostridia</taxon>
        <taxon>Candidatus Merdicola</taxon>
    </lineage>
</organism>
<name>A0A9D1S9X5_9FIRM</name>
<dbReference type="Pfam" id="PF01628">
    <property type="entry name" value="HrcA"/>
    <property type="match status" value="1"/>
</dbReference>
<keyword evidence="3 6" id="KW-0346">Stress response</keyword>
<dbReference type="Gene3D" id="3.30.390.60">
    <property type="entry name" value="Heat-inducible transcription repressor hrca homolog, domain 3"/>
    <property type="match status" value="1"/>
</dbReference>
<dbReference type="GO" id="GO:0045892">
    <property type="term" value="P:negative regulation of DNA-templated transcription"/>
    <property type="evidence" value="ECO:0007669"/>
    <property type="project" value="UniProtKB-UniRule"/>
</dbReference>
<evidence type="ECO:0000256" key="5">
    <source>
        <dbReference type="ARBA" id="ARBA00055319"/>
    </source>
</evidence>
<comment type="similarity">
    <text evidence="6">Belongs to the HrcA family.</text>
</comment>
<evidence type="ECO:0000256" key="4">
    <source>
        <dbReference type="ARBA" id="ARBA00023163"/>
    </source>
</evidence>
<proteinExistence type="inferred from homology"/>
<evidence type="ECO:0000313" key="8">
    <source>
        <dbReference type="EMBL" id="HIU52326.1"/>
    </source>
</evidence>
<dbReference type="InterPro" id="IPR036390">
    <property type="entry name" value="WH_DNA-bd_sf"/>
</dbReference>
<evidence type="ECO:0000256" key="2">
    <source>
        <dbReference type="ARBA" id="ARBA00023015"/>
    </source>
</evidence>
<evidence type="ECO:0000256" key="1">
    <source>
        <dbReference type="ARBA" id="ARBA00022491"/>
    </source>
</evidence>
<keyword evidence="1 6" id="KW-0678">Repressor</keyword>